<dbReference type="EMBL" id="CP037920">
    <property type="protein sequence ID" value="QDU00130.1"/>
    <property type="molecule type" value="Genomic_DNA"/>
</dbReference>
<dbReference type="PANTHER" id="PTHR35889:SF3">
    <property type="entry name" value="F-BOX DOMAIN-CONTAINING PROTEIN"/>
    <property type="match status" value="1"/>
</dbReference>
<keyword evidence="1" id="KW-0732">Signal</keyword>
<dbReference type="Pfam" id="PF07587">
    <property type="entry name" value="PSD1"/>
    <property type="match status" value="1"/>
</dbReference>
<sequence length="872" mass="99219" precursor="true">MRMYAFRCMRSVICCPPIMLATILCTSSVCWSDSISATKPIVKQQIDFEKTVLPIFVKHCLDCHGPDDREGGLRLTSRKNILLRNDSGEPAIVVGKSDQSILYHRISTQDEKEQMPPSDAGERLSSQEILILKQWIDQGANWPTESEEPKHWAYVPPVKNMPPVLKGQVRINNSIDSFIVEKLRSQETPLSQAAPASPAGLLRRVSLDLIGLPPTLEDVIAFEKNPSPKAYEKYVDSLLQSPRYGEKWARQWLDLARYADSNGFQADQLREMWLYRDWVIKSLNQDLPFDQFTIQQLAGDLLPQATIDQKIATGFHRCTTCNVEAGVDPEENRVNQIFDRVNATGLVWLGTTFECAQCHNHKYDPFSQQDYYQIFAFFNNTPLEVKQVGKSVTFEVTGPKLALPLDKKAEQSKDELTNQRLTIQTQLNARQKTLIESLPKWEETMLALLENSEESTKVPVTVQKILRTNSEKRTSKQKKELKSFQQKQDKAYSTLEKDLNRIRNALKALEPDTTLVMVEMSQPRMNHIFKRGDFLNKGAAVTPQTPDALHPLKTNRKPDRLAFAKWLVARENPLVARVTVNRWWSQFFGHGIVATQEDFGSQGDAPTHPELLDWLAVEFMEHNWSMKHIHKMIVMSATYQQSSKVTPALLEVDPYNQLYTRGPRLRLAAESIRDNALVISGLLSTKMGGPPVYPPQPKGLWRHVGRNAPKYLTSTTEDRYRRGVYVIWRRSAPYPSFTNFDAPDRGSCVINRSRTNTPLQALTLLNDPAYIEIAVGLAKRLATKDVASNLSDRERVTYAFRLCVARKPKTEEVDLLTKVFQQELKYFQEHPQAAQKLISAENRPEGVGATRMAAWLYIANILLNLDETITKG</sequence>
<evidence type="ECO:0000259" key="3">
    <source>
        <dbReference type="Pfam" id="PF07587"/>
    </source>
</evidence>
<dbReference type="GO" id="GO:0009055">
    <property type="term" value="F:electron transfer activity"/>
    <property type="evidence" value="ECO:0007669"/>
    <property type="project" value="InterPro"/>
</dbReference>
<evidence type="ECO:0000256" key="1">
    <source>
        <dbReference type="SAM" id="SignalP"/>
    </source>
</evidence>
<name>A0A517W4E4_9PLAN</name>
<dbReference type="KEGG" id="gaw:V144x_56430"/>
<dbReference type="GO" id="GO:0020037">
    <property type="term" value="F:heme binding"/>
    <property type="evidence" value="ECO:0007669"/>
    <property type="project" value="InterPro"/>
</dbReference>
<dbReference type="SUPFAM" id="SSF46626">
    <property type="entry name" value="Cytochrome c"/>
    <property type="match status" value="1"/>
</dbReference>
<dbReference type="Pfam" id="PF07583">
    <property type="entry name" value="PSCyt2"/>
    <property type="match status" value="1"/>
</dbReference>
<feature type="chain" id="PRO_5022205434" evidence="1">
    <location>
        <begin position="22"/>
        <end position="872"/>
    </location>
</feature>
<feature type="signal peptide" evidence="1">
    <location>
        <begin position="1"/>
        <end position="21"/>
    </location>
</feature>
<evidence type="ECO:0000259" key="4">
    <source>
        <dbReference type="Pfam" id="PF07635"/>
    </source>
</evidence>
<accession>A0A517W4E4</accession>
<dbReference type="Pfam" id="PF07635">
    <property type="entry name" value="PSCyt1"/>
    <property type="match status" value="1"/>
</dbReference>
<evidence type="ECO:0000313" key="5">
    <source>
        <dbReference type="EMBL" id="QDU00130.1"/>
    </source>
</evidence>
<dbReference type="InterPro" id="IPR022655">
    <property type="entry name" value="DUF1553"/>
</dbReference>
<proteinExistence type="predicted"/>
<reference evidence="5 6" key="1">
    <citation type="submission" date="2019-03" db="EMBL/GenBank/DDBJ databases">
        <title>Deep-cultivation of Planctomycetes and their phenomic and genomic characterization uncovers novel biology.</title>
        <authorList>
            <person name="Wiegand S."/>
            <person name="Jogler M."/>
            <person name="Boedeker C."/>
            <person name="Pinto D."/>
            <person name="Vollmers J."/>
            <person name="Rivas-Marin E."/>
            <person name="Kohn T."/>
            <person name="Peeters S.H."/>
            <person name="Heuer A."/>
            <person name="Rast P."/>
            <person name="Oberbeckmann S."/>
            <person name="Bunk B."/>
            <person name="Jeske O."/>
            <person name="Meyerdierks A."/>
            <person name="Storesund J.E."/>
            <person name="Kallscheuer N."/>
            <person name="Luecker S."/>
            <person name="Lage O.M."/>
            <person name="Pohl T."/>
            <person name="Merkel B.J."/>
            <person name="Hornburger P."/>
            <person name="Mueller R.-W."/>
            <person name="Bruemmer F."/>
            <person name="Labrenz M."/>
            <person name="Spormann A.M."/>
            <person name="Op den Camp H."/>
            <person name="Overmann J."/>
            <person name="Amann R."/>
            <person name="Jetten M.S.M."/>
            <person name="Mascher T."/>
            <person name="Medema M.H."/>
            <person name="Devos D.P."/>
            <person name="Kaster A.-K."/>
            <person name="Ovreas L."/>
            <person name="Rohde M."/>
            <person name="Galperin M.Y."/>
            <person name="Jogler C."/>
        </authorList>
    </citation>
    <scope>NUCLEOTIDE SEQUENCE [LARGE SCALE GENOMIC DNA]</scope>
    <source>
        <strain evidence="5 6">V144</strain>
    </source>
</reference>
<dbReference type="PANTHER" id="PTHR35889">
    <property type="entry name" value="CYCLOINULO-OLIGOSACCHARIDE FRUCTANOTRANSFERASE-RELATED"/>
    <property type="match status" value="1"/>
</dbReference>
<dbReference type="InterPro" id="IPR011429">
    <property type="entry name" value="Cyt_c_Planctomycete-type"/>
</dbReference>
<dbReference type="InterPro" id="IPR036909">
    <property type="entry name" value="Cyt_c-like_dom_sf"/>
</dbReference>
<feature type="domain" description="DUF1549" evidence="2">
    <location>
        <begin position="175"/>
        <end position="381"/>
    </location>
</feature>
<evidence type="ECO:0000259" key="2">
    <source>
        <dbReference type="Pfam" id="PF07583"/>
    </source>
</evidence>
<evidence type="ECO:0000313" key="6">
    <source>
        <dbReference type="Proteomes" id="UP000318704"/>
    </source>
</evidence>
<gene>
    <name evidence="5" type="ORF">V144x_56430</name>
</gene>
<feature type="domain" description="DUF1553" evidence="3">
    <location>
        <begin position="559"/>
        <end position="819"/>
    </location>
</feature>
<dbReference type="InterPro" id="IPR011444">
    <property type="entry name" value="DUF1549"/>
</dbReference>
<protein>
    <submittedName>
        <fullName evidence="5">Planctomycete cytochrome C</fullName>
    </submittedName>
</protein>
<dbReference type="AlphaFoldDB" id="A0A517W4E4"/>
<dbReference type="Proteomes" id="UP000318704">
    <property type="component" value="Chromosome"/>
</dbReference>
<feature type="domain" description="Cytochrome C Planctomycete-type" evidence="4">
    <location>
        <begin position="60"/>
        <end position="119"/>
    </location>
</feature>
<organism evidence="5 6">
    <name type="scientific">Gimesia aquarii</name>
    <dbReference type="NCBI Taxonomy" id="2527964"/>
    <lineage>
        <taxon>Bacteria</taxon>
        <taxon>Pseudomonadati</taxon>
        <taxon>Planctomycetota</taxon>
        <taxon>Planctomycetia</taxon>
        <taxon>Planctomycetales</taxon>
        <taxon>Planctomycetaceae</taxon>
        <taxon>Gimesia</taxon>
    </lineage>
</organism>